<feature type="region of interest" description="Disordered" evidence="3">
    <location>
        <begin position="107"/>
        <end position="135"/>
    </location>
</feature>
<name>A0A517P700_9PLAN</name>
<dbReference type="SUPFAM" id="SSF55874">
    <property type="entry name" value="ATPase domain of HSP90 chaperone/DNA topoisomerase II/histidine kinase"/>
    <property type="match status" value="1"/>
</dbReference>
<evidence type="ECO:0000313" key="5">
    <source>
        <dbReference type="EMBL" id="QDT15144.1"/>
    </source>
</evidence>
<dbReference type="CDD" id="cd16917">
    <property type="entry name" value="HATPase_UhpB-NarQ-NarX-like"/>
    <property type="match status" value="1"/>
</dbReference>
<dbReference type="InterPro" id="IPR039420">
    <property type="entry name" value="WalR-like"/>
</dbReference>
<dbReference type="Pfam" id="PF02518">
    <property type="entry name" value="HATPase_c"/>
    <property type="match status" value="1"/>
</dbReference>
<feature type="domain" description="Response regulatory" evidence="4">
    <location>
        <begin position="629"/>
        <end position="745"/>
    </location>
</feature>
<dbReference type="PANTHER" id="PTHR43214:SF43">
    <property type="entry name" value="TWO-COMPONENT RESPONSE REGULATOR"/>
    <property type="match status" value="1"/>
</dbReference>
<proteinExistence type="predicted"/>
<dbReference type="Gene3D" id="3.30.565.10">
    <property type="entry name" value="Histidine kinase-like ATPase, C-terminal domain"/>
    <property type="match status" value="1"/>
</dbReference>
<feature type="region of interest" description="Disordered" evidence="3">
    <location>
        <begin position="567"/>
        <end position="626"/>
    </location>
</feature>
<evidence type="ECO:0000256" key="2">
    <source>
        <dbReference type="PROSITE-ProRule" id="PRU00169"/>
    </source>
</evidence>
<dbReference type="KEGG" id="acaf:CA12_12250"/>
<dbReference type="GO" id="GO:0000160">
    <property type="term" value="P:phosphorelay signal transduction system"/>
    <property type="evidence" value="ECO:0007669"/>
    <property type="project" value="InterPro"/>
</dbReference>
<dbReference type="CDD" id="cd17535">
    <property type="entry name" value="REC_NarL-like"/>
    <property type="match status" value="1"/>
</dbReference>
<keyword evidence="1" id="KW-0238">DNA-binding</keyword>
<dbReference type="Pfam" id="PF00072">
    <property type="entry name" value="Response_reg"/>
    <property type="match status" value="1"/>
</dbReference>
<feature type="region of interest" description="Disordered" evidence="3">
    <location>
        <begin position="360"/>
        <end position="382"/>
    </location>
</feature>
<feature type="region of interest" description="Disordered" evidence="3">
    <location>
        <begin position="432"/>
        <end position="494"/>
    </location>
</feature>
<gene>
    <name evidence="5" type="primary">degU</name>
    <name evidence="5" type="ORF">CA12_12250</name>
</gene>
<feature type="compositionally biased region" description="Polar residues" evidence="3">
    <location>
        <begin position="607"/>
        <end position="622"/>
    </location>
</feature>
<dbReference type="Gene3D" id="3.40.50.2300">
    <property type="match status" value="1"/>
</dbReference>
<dbReference type="PANTHER" id="PTHR43214">
    <property type="entry name" value="TWO-COMPONENT RESPONSE REGULATOR"/>
    <property type="match status" value="1"/>
</dbReference>
<feature type="modified residue" description="4-aspartylphosphate" evidence="2">
    <location>
        <position position="680"/>
    </location>
</feature>
<accession>A0A517P700</accession>
<feature type="compositionally biased region" description="Low complexity" evidence="3">
    <location>
        <begin position="580"/>
        <end position="595"/>
    </location>
</feature>
<evidence type="ECO:0000256" key="1">
    <source>
        <dbReference type="ARBA" id="ARBA00023125"/>
    </source>
</evidence>
<feature type="compositionally biased region" description="Polar residues" evidence="3">
    <location>
        <begin position="119"/>
        <end position="130"/>
    </location>
</feature>
<feature type="compositionally biased region" description="Low complexity" evidence="3">
    <location>
        <begin position="463"/>
        <end position="478"/>
    </location>
</feature>
<evidence type="ECO:0000259" key="4">
    <source>
        <dbReference type="PROSITE" id="PS50110"/>
    </source>
</evidence>
<dbReference type="InterPro" id="IPR011006">
    <property type="entry name" value="CheY-like_superfamily"/>
</dbReference>
<reference evidence="5 6" key="1">
    <citation type="submission" date="2019-02" db="EMBL/GenBank/DDBJ databases">
        <title>Deep-cultivation of Planctomycetes and their phenomic and genomic characterization uncovers novel biology.</title>
        <authorList>
            <person name="Wiegand S."/>
            <person name="Jogler M."/>
            <person name="Boedeker C."/>
            <person name="Pinto D."/>
            <person name="Vollmers J."/>
            <person name="Rivas-Marin E."/>
            <person name="Kohn T."/>
            <person name="Peeters S.H."/>
            <person name="Heuer A."/>
            <person name="Rast P."/>
            <person name="Oberbeckmann S."/>
            <person name="Bunk B."/>
            <person name="Jeske O."/>
            <person name="Meyerdierks A."/>
            <person name="Storesund J.E."/>
            <person name="Kallscheuer N."/>
            <person name="Luecker S."/>
            <person name="Lage O.M."/>
            <person name="Pohl T."/>
            <person name="Merkel B.J."/>
            <person name="Hornburger P."/>
            <person name="Mueller R.-W."/>
            <person name="Bruemmer F."/>
            <person name="Labrenz M."/>
            <person name="Spormann A.M."/>
            <person name="Op den Camp H."/>
            <person name="Overmann J."/>
            <person name="Amann R."/>
            <person name="Jetten M.S.M."/>
            <person name="Mascher T."/>
            <person name="Medema M.H."/>
            <person name="Devos D.P."/>
            <person name="Kaster A.-K."/>
            <person name="Ovreas L."/>
            <person name="Rohde M."/>
            <person name="Galperin M.Y."/>
            <person name="Jogler C."/>
        </authorList>
    </citation>
    <scope>NUCLEOTIDE SEQUENCE [LARGE SCALE GENOMIC DNA]</scope>
    <source>
        <strain evidence="5 6">CA12</strain>
    </source>
</reference>
<dbReference type="PROSITE" id="PS50110">
    <property type="entry name" value="RESPONSE_REGULATORY"/>
    <property type="match status" value="1"/>
</dbReference>
<dbReference type="GO" id="GO:0003677">
    <property type="term" value="F:DNA binding"/>
    <property type="evidence" value="ECO:0007669"/>
    <property type="project" value="UniProtKB-KW"/>
</dbReference>
<evidence type="ECO:0000313" key="6">
    <source>
        <dbReference type="Proteomes" id="UP000318741"/>
    </source>
</evidence>
<sequence length="747" mass="78450">MSPPPASPAPGSGSDAHGREAPADAGADVPLTAPSSHAGALPRPDPDAAAKSLQISRALLVDDREQPRALAAAELRRTLPHVKLEIASSQAEAIRLLDRFAPAPEGAASFETRTDRNQDGPNQNQPSSRKWSGAGDAKPFQFAVVRNGMAWSDEMELPHAFHDRLPNVPLIITCDPDLDEAPVDARDPALAMNLVRRNGLEDAIPIAGDNVAAIAAAAEACLKLDRIVAERDRAIAERDQAIVERDRKATELQASKEKVNSLLRASAKLAEAEAGERRRLALVLHEDMLQLLVAARMFLACAQTAEDDAEGGPLAEIDALLVRSVQLCKDLTGLWSPLVLYEAGLVAALRWLGETTRPLPDLPPGAESDEAPSAPAGPIPGSLVAEVDCDDDAEPATQDSRTLLYQAAVELLTNVARHAGVDHARLSLRRVRTGPDSPDMLSLTVSDEGRGFDAAPAPPTPDVPHAGAAPDRGAPARPDAGRSRDAAPGSGADDAISADAAVSADADAVIDDDADGSDYPATDRFGLFSLAERLRLAGGRMEIESVAGRGTTVRLLCPADAGRFAQRPLFADSDPPPADAPAAPADADGIPHDPASQTEMLAPPSPSETNPATGSTPATGSKPSAAPVRVLLADDHRIIRMSLSGLLGRAAGVEVVGEAVDGEEALRKAEELRPDVVLMDVNMPNLDGVEATRRLKAAQPQTRVIALSMHESDDREMEMFEAGAECYVVKDGPPDQLLRAVLGEAPL</sequence>
<organism evidence="5 6">
    <name type="scientific">Alienimonas californiensis</name>
    <dbReference type="NCBI Taxonomy" id="2527989"/>
    <lineage>
        <taxon>Bacteria</taxon>
        <taxon>Pseudomonadati</taxon>
        <taxon>Planctomycetota</taxon>
        <taxon>Planctomycetia</taxon>
        <taxon>Planctomycetales</taxon>
        <taxon>Planctomycetaceae</taxon>
        <taxon>Alienimonas</taxon>
    </lineage>
</organism>
<keyword evidence="2" id="KW-0597">Phosphoprotein</keyword>
<dbReference type="OrthoDB" id="275810at2"/>
<feature type="compositionally biased region" description="Low complexity" evidence="3">
    <location>
        <begin position="371"/>
        <end position="382"/>
    </location>
</feature>
<dbReference type="SUPFAM" id="SSF52172">
    <property type="entry name" value="CheY-like"/>
    <property type="match status" value="1"/>
</dbReference>
<dbReference type="InterPro" id="IPR001789">
    <property type="entry name" value="Sig_transdc_resp-reg_receiver"/>
</dbReference>
<dbReference type="SMART" id="SM00448">
    <property type="entry name" value="REC"/>
    <property type="match status" value="1"/>
</dbReference>
<dbReference type="EMBL" id="CP036265">
    <property type="protein sequence ID" value="QDT15144.1"/>
    <property type="molecule type" value="Genomic_DNA"/>
</dbReference>
<dbReference type="InterPro" id="IPR003594">
    <property type="entry name" value="HATPase_dom"/>
</dbReference>
<dbReference type="InterPro" id="IPR058245">
    <property type="entry name" value="NreC/VraR/RcsB-like_REC"/>
</dbReference>
<dbReference type="Proteomes" id="UP000318741">
    <property type="component" value="Chromosome"/>
</dbReference>
<dbReference type="RefSeq" id="WP_145357972.1">
    <property type="nucleotide sequence ID" value="NZ_CP036265.1"/>
</dbReference>
<protein>
    <submittedName>
        <fullName evidence="5">Transcriptional regulatory protein DegU</fullName>
    </submittedName>
</protein>
<keyword evidence="6" id="KW-1185">Reference proteome</keyword>
<evidence type="ECO:0000256" key="3">
    <source>
        <dbReference type="SAM" id="MobiDB-lite"/>
    </source>
</evidence>
<dbReference type="AlphaFoldDB" id="A0A517P700"/>
<dbReference type="InterPro" id="IPR036890">
    <property type="entry name" value="HATPase_C_sf"/>
</dbReference>
<feature type="region of interest" description="Disordered" evidence="3">
    <location>
        <begin position="1"/>
        <end position="50"/>
    </location>
</feature>